<dbReference type="InterPro" id="IPR036397">
    <property type="entry name" value="RNaseH_sf"/>
</dbReference>
<dbReference type="PANTHER" id="PTHR37984">
    <property type="entry name" value="PROTEIN CBG26694"/>
    <property type="match status" value="1"/>
</dbReference>
<keyword evidence="5" id="KW-1185">Reference proteome</keyword>
<protein>
    <recommendedName>
        <fullName evidence="1">RNA-directed DNA polymerase</fullName>
        <ecNumber evidence="1">2.7.7.49</ecNumber>
    </recommendedName>
</protein>
<sequence>MQQKVFQSDVNCASQTTDDNLKTLVKEDKVRTKEEQWKDKGRIKGGQMKNKEDKRKAKGDKAGQNEEKWILRRTMKLRSTEVVEKNIVYVCSFTIEIPLHSTREIKQRVKEGNAEKMYLLEDNKLCRLVNGQPKIVIPKDVRWRVTRLQHDENGHPGLYRTLEALKEKYWFTDMRKFVTKYVKRCIPYHLGPFCKTPEGNTFMLVTVDAFTKFTWIEAVPDTSSQYITKTLDLLIKIFGVPERIITDRGKGFTSKVMAEFCRNNNIRHIQNAIACPRANGQVERFNSTILRAMTAAVGENYDAWESKIPEVQCGINGTVNSTTGKSPAELLYGFRPRLKYDININTQTDRLGNLDLARQSAAMNIVNKAKLMKKNFDKKRLEPIQYNVGDMVLVERTPMIKGLSSGKLVQKFTGPVQVTHVLGNDRYRVQSLSRDKRRFKGVVASDRLKLFKIQKNQ</sequence>
<dbReference type="Pfam" id="PF00665">
    <property type="entry name" value="rve"/>
    <property type="match status" value="1"/>
</dbReference>
<gene>
    <name evidence="4" type="ORF">NQ318_020650</name>
</gene>
<dbReference type="GO" id="GO:0003676">
    <property type="term" value="F:nucleic acid binding"/>
    <property type="evidence" value="ECO:0007669"/>
    <property type="project" value="InterPro"/>
</dbReference>
<organism evidence="4 5">
    <name type="scientific">Aromia moschata</name>
    <dbReference type="NCBI Taxonomy" id="1265417"/>
    <lineage>
        <taxon>Eukaryota</taxon>
        <taxon>Metazoa</taxon>
        <taxon>Ecdysozoa</taxon>
        <taxon>Arthropoda</taxon>
        <taxon>Hexapoda</taxon>
        <taxon>Insecta</taxon>
        <taxon>Pterygota</taxon>
        <taxon>Neoptera</taxon>
        <taxon>Endopterygota</taxon>
        <taxon>Coleoptera</taxon>
        <taxon>Polyphaga</taxon>
        <taxon>Cucujiformia</taxon>
        <taxon>Chrysomeloidea</taxon>
        <taxon>Cerambycidae</taxon>
        <taxon>Cerambycinae</taxon>
        <taxon>Callichromatini</taxon>
        <taxon>Aromia</taxon>
    </lineage>
</organism>
<dbReference type="AlphaFoldDB" id="A0AAV8XE37"/>
<dbReference type="EC" id="2.7.7.49" evidence="1"/>
<dbReference type="InterPro" id="IPR012337">
    <property type="entry name" value="RNaseH-like_sf"/>
</dbReference>
<dbReference type="Proteomes" id="UP001162162">
    <property type="component" value="Unassembled WGS sequence"/>
</dbReference>
<dbReference type="PANTHER" id="PTHR37984:SF5">
    <property type="entry name" value="PROTEIN NYNRIN-LIKE"/>
    <property type="match status" value="1"/>
</dbReference>
<dbReference type="Gene3D" id="1.10.340.70">
    <property type="match status" value="1"/>
</dbReference>
<dbReference type="EMBL" id="JAPWTK010000668">
    <property type="protein sequence ID" value="KAJ8937263.1"/>
    <property type="molecule type" value="Genomic_DNA"/>
</dbReference>
<dbReference type="InterPro" id="IPR050951">
    <property type="entry name" value="Retrovirus_Pol_polyprotein"/>
</dbReference>
<proteinExistence type="predicted"/>
<reference evidence="4" key="1">
    <citation type="journal article" date="2023" name="Insect Mol. Biol.">
        <title>Genome sequencing provides insights into the evolution of gene families encoding plant cell wall-degrading enzymes in longhorned beetles.</title>
        <authorList>
            <person name="Shin N.R."/>
            <person name="Okamura Y."/>
            <person name="Kirsch R."/>
            <person name="Pauchet Y."/>
        </authorList>
    </citation>
    <scope>NUCLEOTIDE SEQUENCE</scope>
    <source>
        <strain evidence="4">AMC_N1</strain>
    </source>
</reference>
<comment type="caution">
    <text evidence="4">The sequence shown here is derived from an EMBL/GenBank/DDBJ whole genome shotgun (WGS) entry which is preliminary data.</text>
</comment>
<dbReference type="GO" id="GO:0015074">
    <property type="term" value="P:DNA integration"/>
    <property type="evidence" value="ECO:0007669"/>
    <property type="project" value="InterPro"/>
</dbReference>
<dbReference type="InterPro" id="IPR001584">
    <property type="entry name" value="Integrase_cat-core"/>
</dbReference>
<feature type="region of interest" description="Disordered" evidence="2">
    <location>
        <begin position="35"/>
        <end position="64"/>
    </location>
</feature>
<dbReference type="Gene3D" id="3.30.420.10">
    <property type="entry name" value="Ribonuclease H-like superfamily/Ribonuclease H"/>
    <property type="match status" value="1"/>
</dbReference>
<evidence type="ECO:0000256" key="2">
    <source>
        <dbReference type="SAM" id="MobiDB-lite"/>
    </source>
</evidence>
<evidence type="ECO:0000256" key="1">
    <source>
        <dbReference type="ARBA" id="ARBA00012493"/>
    </source>
</evidence>
<dbReference type="Pfam" id="PF17921">
    <property type="entry name" value="Integrase_H2C2"/>
    <property type="match status" value="1"/>
</dbReference>
<evidence type="ECO:0000313" key="5">
    <source>
        <dbReference type="Proteomes" id="UP001162162"/>
    </source>
</evidence>
<feature type="compositionally biased region" description="Basic and acidic residues" evidence="2">
    <location>
        <begin position="49"/>
        <end position="64"/>
    </location>
</feature>
<dbReference type="PROSITE" id="PS50994">
    <property type="entry name" value="INTEGRASE"/>
    <property type="match status" value="1"/>
</dbReference>
<dbReference type="GO" id="GO:0003964">
    <property type="term" value="F:RNA-directed DNA polymerase activity"/>
    <property type="evidence" value="ECO:0007669"/>
    <property type="project" value="UniProtKB-EC"/>
</dbReference>
<accession>A0AAV8XE37</accession>
<feature type="domain" description="Integrase catalytic" evidence="3">
    <location>
        <begin position="162"/>
        <end position="335"/>
    </location>
</feature>
<evidence type="ECO:0000313" key="4">
    <source>
        <dbReference type="EMBL" id="KAJ8937263.1"/>
    </source>
</evidence>
<name>A0AAV8XE37_9CUCU</name>
<dbReference type="InterPro" id="IPR041588">
    <property type="entry name" value="Integrase_H2C2"/>
</dbReference>
<evidence type="ECO:0000259" key="3">
    <source>
        <dbReference type="PROSITE" id="PS50994"/>
    </source>
</evidence>
<dbReference type="SUPFAM" id="SSF53098">
    <property type="entry name" value="Ribonuclease H-like"/>
    <property type="match status" value="1"/>
</dbReference>